<feature type="region of interest" description="Disordered" evidence="1">
    <location>
        <begin position="221"/>
        <end position="261"/>
    </location>
</feature>
<sequence>MRRPRIESDEQSCQCRECLEQNTEGLLISSRLFAVHRHRELLRATFPSEAEIDSTEINRPSSSDPPHLLEAKSSHSDRGLSRIGGESSGTHLDETTTVEETAQLWLTSIMAEIQTRLEILASGEIHLEFITRPSPNQPFVFPNADTLEQVNDGTFALDTTKMSNRRFLDAEARFSGLLQTIQAVPLGQRPMGEVDVEKELSQALNQIHHIKERQWTAQAYPNGHGGAAFDNNSSPSNASDPFPATLYHQKRDKGPSTVGELCPDPQRYPHCGFPL</sequence>
<feature type="region of interest" description="Disordered" evidence="1">
    <location>
        <begin position="52"/>
        <end position="96"/>
    </location>
</feature>
<reference evidence="2" key="1">
    <citation type="submission" date="2022-08" db="EMBL/GenBank/DDBJ databases">
        <authorList>
            <consortium name="DOE Joint Genome Institute"/>
            <person name="Min B."/>
            <person name="Riley R."/>
            <person name="Sierra-Patev S."/>
            <person name="Naranjo-Ortiz M."/>
            <person name="Looney B."/>
            <person name="Konkel Z."/>
            <person name="Slot J.C."/>
            <person name="Sakamoto Y."/>
            <person name="Steenwyk J.L."/>
            <person name="Rokas A."/>
            <person name="Carro J."/>
            <person name="Camarero S."/>
            <person name="Ferreira P."/>
            <person name="Molpeceres G."/>
            <person name="Ruiz-Duenas F.J."/>
            <person name="Serrano A."/>
            <person name="Henrissat B."/>
            <person name="Drula E."/>
            <person name="Hughes K.W."/>
            <person name="Mata J.L."/>
            <person name="Ishikawa N.K."/>
            <person name="Vargas-Isla R."/>
            <person name="Ushijima S."/>
            <person name="Smith C.A."/>
            <person name="Ahrendt S."/>
            <person name="Andreopoulos W."/>
            <person name="He G."/>
            <person name="Labutti K."/>
            <person name="Lipzen A."/>
            <person name="Ng V."/>
            <person name="Sandor L."/>
            <person name="Barry K."/>
            <person name="Martinez A.T."/>
            <person name="Xiao Y."/>
            <person name="Gibbons J.G."/>
            <person name="Terashima K."/>
            <person name="Hibbett D.S."/>
            <person name="Grigoriev I.V."/>
        </authorList>
    </citation>
    <scope>NUCLEOTIDE SEQUENCE</scope>
    <source>
        <strain evidence="2">TFB9207</strain>
    </source>
</reference>
<dbReference type="Proteomes" id="UP001163846">
    <property type="component" value="Unassembled WGS sequence"/>
</dbReference>
<evidence type="ECO:0000256" key="1">
    <source>
        <dbReference type="SAM" id="MobiDB-lite"/>
    </source>
</evidence>
<proteinExistence type="predicted"/>
<gene>
    <name evidence="2" type="ORF">F5878DRAFT_641317</name>
</gene>
<organism evidence="2 3">
    <name type="scientific">Lentinula raphanica</name>
    <dbReference type="NCBI Taxonomy" id="153919"/>
    <lineage>
        <taxon>Eukaryota</taxon>
        <taxon>Fungi</taxon>
        <taxon>Dikarya</taxon>
        <taxon>Basidiomycota</taxon>
        <taxon>Agaricomycotina</taxon>
        <taxon>Agaricomycetes</taxon>
        <taxon>Agaricomycetidae</taxon>
        <taxon>Agaricales</taxon>
        <taxon>Marasmiineae</taxon>
        <taxon>Omphalotaceae</taxon>
        <taxon>Lentinula</taxon>
    </lineage>
</organism>
<comment type="caution">
    <text evidence="2">The sequence shown here is derived from an EMBL/GenBank/DDBJ whole genome shotgun (WGS) entry which is preliminary data.</text>
</comment>
<keyword evidence="3" id="KW-1185">Reference proteome</keyword>
<feature type="compositionally biased region" description="Basic and acidic residues" evidence="1">
    <location>
        <begin position="67"/>
        <end position="80"/>
    </location>
</feature>
<dbReference type="EMBL" id="MU806138">
    <property type="protein sequence ID" value="KAJ3839259.1"/>
    <property type="molecule type" value="Genomic_DNA"/>
</dbReference>
<dbReference type="AlphaFoldDB" id="A0AA38PAE2"/>
<protein>
    <submittedName>
        <fullName evidence="2">Uncharacterized protein</fullName>
    </submittedName>
</protein>
<feature type="compositionally biased region" description="Low complexity" evidence="1">
    <location>
        <begin position="227"/>
        <end position="244"/>
    </location>
</feature>
<accession>A0AA38PAE2</accession>
<evidence type="ECO:0000313" key="2">
    <source>
        <dbReference type="EMBL" id="KAJ3839259.1"/>
    </source>
</evidence>
<evidence type="ECO:0000313" key="3">
    <source>
        <dbReference type="Proteomes" id="UP001163846"/>
    </source>
</evidence>
<feature type="compositionally biased region" description="Polar residues" evidence="1">
    <location>
        <begin position="55"/>
        <end position="64"/>
    </location>
</feature>
<name>A0AA38PAE2_9AGAR</name>